<feature type="compositionally biased region" description="Low complexity" evidence="1">
    <location>
        <begin position="156"/>
        <end position="168"/>
    </location>
</feature>
<dbReference type="Gramene" id="PUZ49019">
    <property type="protein sequence ID" value="PUZ49019"/>
    <property type="gene ID" value="GQ55_7G292500"/>
</dbReference>
<dbReference type="OrthoDB" id="10570340at2759"/>
<feature type="compositionally biased region" description="Basic residues" evidence="1">
    <location>
        <begin position="190"/>
        <end position="221"/>
    </location>
</feature>
<proteinExistence type="predicted"/>
<evidence type="ECO:0000313" key="3">
    <source>
        <dbReference type="Proteomes" id="UP000244336"/>
    </source>
</evidence>
<dbReference type="Proteomes" id="UP000244336">
    <property type="component" value="Chromosome 7"/>
</dbReference>
<evidence type="ECO:0000313" key="2">
    <source>
        <dbReference type="EMBL" id="PUZ49019.1"/>
    </source>
</evidence>
<organism evidence="2 3">
    <name type="scientific">Panicum hallii var. hallii</name>
    <dbReference type="NCBI Taxonomy" id="1504633"/>
    <lineage>
        <taxon>Eukaryota</taxon>
        <taxon>Viridiplantae</taxon>
        <taxon>Streptophyta</taxon>
        <taxon>Embryophyta</taxon>
        <taxon>Tracheophyta</taxon>
        <taxon>Spermatophyta</taxon>
        <taxon>Magnoliopsida</taxon>
        <taxon>Liliopsida</taxon>
        <taxon>Poales</taxon>
        <taxon>Poaceae</taxon>
        <taxon>PACMAD clade</taxon>
        <taxon>Panicoideae</taxon>
        <taxon>Panicodae</taxon>
        <taxon>Paniceae</taxon>
        <taxon>Panicinae</taxon>
        <taxon>Panicum</taxon>
        <taxon>Panicum sect. Panicum</taxon>
    </lineage>
</organism>
<dbReference type="STRING" id="1504633.A0A2T7D094"/>
<accession>A0A2T7D094</accession>
<dbReference type="AlphaFoldDB" id="A0A2T7D094"/>
<keyword evidence="3" id="KW-1185">Reference proteome</keyword>
<feature type="compositionally biased region" description="Polar residues" evidence="1">
    <location>
        <begin position="26"/>
        <end position="38"/>
    </location>
</feature>
<sequence length="254" mass="26890">MQSTKASKKISSARTPGAQKKAAAVSPSSFKLETTSDVAPSDDKAPLALEGWGLASYSDEDEDEVKPKPAAPKKKGKSTGKARVPSKDKYLLPAAKKPAGQQDQKAKSEPEDQFMPGPVAGFGELLSSFDPFADAERADEDDAPAEPRDGGPPPRAAAQRPQAADHGAGAQRGLQLRQDPPGPQAGPLLQRHRGGGRGARQRHPAAGRPPQGRRRVPRQGRHGQQAQRQDPRRLAAASCFGRVSNLVVVGCSVW</sequence>
<dbReference type="EMBL" id="CM009755">
    <property type="protein sequence ID" value="PUZ49019.1"/>
    <property type="molecule type" value="Genomic_DNA"/>
</dbReference>
<protein>
    <submittedName>
        <fullName evidence="2">Uncharacterized protein</fullName>
    </submittedName>
</protein>
<name>A0A2T7D094_9POAL</name>
<gene>
    <name evidence="2" type="ORF">GQ55_7G292500</name>
</gene>
<evidence type="ECO:0000256" key="1">
    <source>
        <dbReference type="SAM" id="MobiDB-lite"/>
    </source>
</evidence>
<feature type="region of interest" description="Disordered" evidence="1">
    <location>
        <begin position="1"/>
        <end position="233"/>
    </location>
</feature>
<reference evidence="2 3" key="1">
    <citation type="submission" date="2018-04" db="EMBL/GenBank/DDBJ databases">
        <title>WGS assembly of Panicum hallii var. hallii HAL2.</title>
        <authorList>
            <person name="Lovell J."/>
            <person name="Jenkins J."/>
            <person name="Lowry D."/>
            <person name="Mamidi S."/>
            <person name="Sreedasyam A."/>
            <person name="Weng X."/>
            <person name="Barry K."/>
            <person name="Bonette J."/>
            <person name="Campitelli B."/>
            <person name="Daum C."/>
            <person name="Gordon S."/>
            <person name="Gould B."/>
            <person name="Lipzen A."/>
            <person name="MacQueen A."/>
            <person name="Palacio-Mejia J."/>
            <person name="Plott C."/>
            <person name="Shakirov E."/>
            <person name="Shu S."/>
            <person name="Yoshinaga Y."/>
            <person name="Zane M."/>
            <person name="Rokhsar D."/>
            <person name="Grimwood J."/>
            <person name="Schmutz J."/>
            <person name="Juenger T."/>
        </authorList>
    </citation>
    <scope>NUCLEOTIDE SEQUENCE [LARGE SCALE GENOMIC DNA]</scope>
    <source>
        <strain evidence="3">cv. HAL2</strain>
    </source>
</reference>
<feature type="compositionally biased region" description="Basic residues" evidence="1">
    <location>
        <begin position="71"/>
        <end position="80"/>
    </location>
</feature>
<feature type="compositionally biased region" description="Polar residues" evidence="1">
    <location>
        <begin position="1"/>
        <end position="14"/>
    </location>
</feature>